<dbReference type="Gene3D" id="2.60.40.10">
    <property type="entry name" value="Immunoglobulins"/>
    <property type="match status" value="2"/>
</dbReference>
<evidence type="ECO:0000256" key="2">
    <source>
        <dbReference type="ARBA" id="ARBA00022801"/>
    </source>
</evidence>
<dbReference type="GO" id="GO:0007156">
    <property type="term" value="P:homophilic cell adhesion via plasma membrane adhesion molecules"/>
    <property type="evidence" value="ECO:0007669"/>
    <property type="project" value="InterPro"/>
</dbReference>
<dbReference type="GO" id="GO:0004553">
    <property type="term" value="F:hydrolase activity, hydrolyzing O-glycosyl compounds"/>
    <property type="evidence" value="ECO:0007669"/>
    <property type="project" value="InterPro"/>
</dbReference>
<dbReference type="KEGG" id="tje:TJEJU_1423"/>
<dbReference type="PANTHER" id="PTHR34142:SF1">
    <property type="entry name" value="GLYCOSIDE HYDROLASE FAMILY 5 DOMAIN-CONTAINING PROTEIN"/>
    <property type="match status" value="1"/>
</dbReference>
<dbReference type="InterPro" id="IPR012334">
    <property type="entry name" value="Pectin_lyas_fold"/>
</dbReference>
<evidence type="ECO:0000313" key="6">
    <source>
        <dbReference type="Proteomes" id="UP000215214"/>
    </source>
</evidence>
<proteinExistence type="predicted"/>
<dbReference type="InterPro" id="IPR006626">
    <property type="entry name" value="PbH1"/>
</dbReference>
<reference evidence="5 6" key="1">
    <citation type="submission" date="2017-07" db="EMBL/GenBank/DDBJ databases">
        <authorList>
            <person name="Sun Z.S."/>
            <person name="Albrecht U."/>
            <person name="Echele G."/>
            <person name="Lee C.C."/>
        </authorList>
    </citation>
    <scope>NUCLEOTIDE SEQUENCE [LARGE SCALE GENOMIC DNA]</scope>
    <source>
        <strain evidence="6">type strain: KCTC 22618</strain>
    </source>
</reference>
<dbReference type="OrthoDB" id="9800925at2"/>
<dbReference type="InterPro" id="IPR039448">
    <property type="entry name" value="Beta_helix"/>
</dbReference>
<organism evidence="5 6">
    <name type="scientific">Tenacibaculum jejuense</name>
    <dbReference type="NCBI Taxonomy" id="584609"/>
    <lineage>
        <taxon>Bacteria</taxon>
        <taxon>Pseudomonadati</taxon>
        <taxon>Bacteroidota</taxon>
        <taxon>Flavobacteriia</taxon>
        <taxon>Flavobacteriales</taxon>
        <taxon>Flavobacteriaceae</taxon>
        <taxon>Tenacibaculum</taxon>
    </lineage>
</organism>
<dbReference type="Proteomes" id="UP000215214">
    <property type="component" value="Chromosome TJEJU"/>
</dbReference>
<dbReference type="RefSeq" id="WP_095070691.1">
    <property type="nucleotide sequence ID" value="NZ_LT899436.1"/>
</dbReference>
<dbReference type="SMART" id="SM00710">
    <property type="entry name" value="PbH1"/>
    <property type="match status" value="5"/>
</dbReference>
<sequence>MKLTNISIPLCFYVIFSLITLNLSSQTIVEKHGRLQVKGNTIVDKSNTPVSLAGNSLFWSNAGDTSDFYNAETVTHLYNNWNSSIIRVAMGVKESWDSGRGYIDSPEAQKAKIRKVIDAAIDNGMYVIIDWHTHEAEKYEDEAVVFFREMAALYGNYDNVIYEIYNEPIRQTWQEIKSYSTAVIAAIRSEDPDNLIVVGTPTWSQDVDLASQDPISDVNVAYTLHFYSGTHTQYLRDKAQTALDNGIALFVTEWGAVNATGDGDADVSETERWMDFLKENHISHANWSVSDKPEGASIVLKDKGINGLQNDELTETGVFIKNLIKNWQNDTDTDPDPDTSHGKIECSTVDCILKAMKNAKPGDEIIIAEGIYIPKEKDNTNGRASRFFSDKNGTQEKPIIIRAKNPNKPPILKAPEGSYDGYVMRILGDFWHVKDLIMEDGSKGLVFDNANNGIISNITVRDIGEEGIHLRDGSSNNLVINCNVSNTGVKKPGFGEGIYVGSDKSQHNNPYDPDCDNNTIENCVVGPNVAAECFDIKEGTTNTIIRNCTLSAKGITGENSADAFIDLKGTYTFVYNNTFNLENSDVINAVIDFQDRKTGYKTGNRNAVFNNTFNLGNRADEIPSMRAKGGKPSEIHFWNNKRNPTGVDPISNFSLKAMVLSCPSWNIVPCEDNTNIKPVVTISSPIQNEIFYIEDKINVNVSAEDTDGSIENVELYLNGEKIDEDDLKPYEFSISDLSVGNYTLTVKATDNEGASSEDEVSIEVKENNNTNEKPTVTITSPNTNSTFIEDTNIEVSVNAEDTDGNIENVELYVNGEKIDETNTKPYLFTISNLTADDYTISVKATDDNGAFSEDEIIIKVTSEDNNNNCNFGTPIQNGLPSFNDVSFSYAHILGNNGPSLANLRRFRINWNAAQGRLRRFAINTDNGIPKYYVDLKKNMTYGFSNPNPYVTITNSRIDRLDGSYWVTKHQNNFVMVSRDKDFTIYFSNSATKPNCSQNEITSSSINTDIQPTVFPNPNKGNLLTIKNLTSGKNSISIINFDNQVFQKVEVENVNSTQIDTSSLKKGIYVVVIQNNGTKRTILLSKL</sequence>
<dbReference type="PROSITE" id="PS50268">
    <property type="entry name" value="CADHERIN_2"/>
    <property type="match status" value="1"/>
</dbReference>
<dbReference type="InterPro" id="IPR017853">
    <property type="entry name" value="GH"/>
</dbReference>
<accession>A0A238U828</accession>
<dbReference type="Pfam" id="PF17957">
    <property type="entry name" value="Big_7"/>
    <property type="match status" value="2"/>
</dbReference>
<keyword evidence="3" id="KW-0326">Glycosidase</keyword>
<dbReference type="InterPro" id="IPR026444">
    <property type="entry name" value="Secre_tail"/>
</dbReference>
<dbReference type="InterPro" id="IPR001547">
    <property type="entry name" value="Glyco_hydro_5"/>
</dbReference>
<dbReference type="Gene3D" id="3.20.20.80">
    <property type="entry name" value="Glycosidases"/>
    <property type="match status" value="1"/>
</dbReference>
<keyword evidence="6" id="KW-1185">Reference proteome</keyword>
<dbReference type="PANTHER" id="PTHR34142">
    <property type="entry name" value="ENDO-BETA-1,4-GLUCANASE A"/>
    <property type="match status" value="1"/>
</dbReference>
<dbReference type="GO" id="GO:0016020">
    <property type="term" value="C:membrane"/>
    <property type="evidence" value="ECO:0007669"/>
    <property type="project" value="InterPro"/>
</dbReference>
<gene>
    <name evidence="5" type="ORF">TJEJU_1423</name>
</gene>
<keyword evidence="1" id="KW-0732">Signal</keyword>
<dbReference type="InterPro" id="IPR018087">
    <property type="entry name" value="Glyco_hydro_5_CS"/>
</dbReference>
<protein>
    <recommendedName>
        <fullName evidence="4">Cadherin domain-containing protein</fullName>
    </recommendedName>
</protein>
<dbReference type="InterPro" id="IPR013783">
    <property type="entry name" value="Ig-like_fold"/>
</dbReference>
<dbReference type="GO" id="GO:0000272">
    <property type="term" value="P:polysaccharide catabolic process"/>
    <property type="evidence" value="ECO:0007669"/>
    <property type="project" value="InterPro"/>
</dbReference>
<dbReference type="SUPFAM" id="SSF51126">
    <property type="entry name" value="Pectin lyase-like"/>
    <property type="match status" value="1"/>
</dbReference>
<dbReference type="EMBL" id="LT899436">
    <property type="protein sequence ID" value="SNR15156.1"/>
    <property type="molecule type" value="Genomic_DNA"/>
</dbReference>
<dbReference type="Pfam" id="PF13229">
    <property type="entry name" value="Beta_helix"/>
    <property type="match status" value="1"/>
</dbReference>
<dbReference type="Pfam" id="PF00150">
    <property type="entry name" value="Cellulase"/>
    <property type="match status" value="1"/>
</dbReference>
<evidence type="ECO:0000313" key="5">
    <source>
        <dbReference type="EMBL" id="SNR15156.1"/>
    </source>
</evidence>
<keyword evidence="2" id="KW-0378">Hydrolase</keyword>
<dbReference type="InterPro" id="IPR002126">
    <property type="entry name" value="Cadherin-like_dom"/>
</dbReference>
<evidence type="ECO:0000256" key="3">
    <source>
        <dbReference type="ARBA" id="ARBA00023295"/>
    </source>
</evidence>
<dbReference type="InterPro" id="IPR011050">
    <property type="entry name" value="Pectin_lyase_fold/virulence"/>
</dbReference>
<evidence type="ECO:0000256" key="1">
    <source>
        <dbReference type="ARBA" id="ARBA00022729"/>
    </source>
</evidence>
<evidence type="ECO:0000259" key="4">
    <source>
        <dbReference type="PROSITE" id="PS50268"/>
    </source>
</evidence>
<dbReference type="Pfam" id="PF18962">
    <property type="entry name" value="Por_Secre_tail"/>
    <property type="match status" value="1"/>
</dbReference>
<dbReference type="NCBIfam" id="TIGR04183">
    <property type="entry name" value="Por_Secre_tail"/>
    <property type="match status" value="1"/>
</dbReference>
<dbReference type="GO" id="GO:0005509">
    <property type="term" value="F:calcium ion binding"/>
    <property type="evidence" value="ECO:0007669"/>
    <property type="project" value="InterPro"/>
</dbReference>
<dbReference type="AlphaFoldDB" id="A0A238U828"/>
<dbReference type="PROSITE" id="PS00659">
    <property type="entry name" value="GLYCOSYL_HYDROL_F5"/>
    <property type="match status" value="1"/>
</dbReference>
<feature type="domain" description="Cadherin" evidence="4">
    <location>
        <begin position="756"/>
        <end position="882"/>
    </location>
</feature>
<dbReference type="SUPFAM" id="SSF51445">
    <property type="entry name" value="(Trans)glycosidases"/>
    <property type="match status" value="1"/>
</dbReference>
<name>A0A238U828_9FLAO</name>
<dbReference type="Gene3D" id="2.160.20.10">
    <property type="entry name" value="Single-stranded right-handed beta-helix, Pectin lyase-like"/>
    <property type="match status" value="1"/>
</dbReference>